<keyword evidence="9 12" id="KW-0675">Receptor</keyword>
<dbReference type="PANTHER" id="PTHR45695">
    <property type="entry name" value="LEUCOKININ RECEPTOR-RELATED"/>
    <property type="match status" value="1"/>
</dbReference>
<dbReference type="STRING" id="41427.A0A182J460"/>
<dbReference type="VEuPathDB" id="VectorBase:AATE010991"/>
<dbReference type="InterPro" id="IPR000276">
    <property type="entry name" value="GPCR_Rhodpsn"/>
</dbReference>
<protein>
    <recommendedName>
        <fullName evidence="13">G-protein coupled receptors family 1 profile domain-containing protein</fullName>
    </recommendedName>
</protein>
<evidence type="ECO:0000256" key="6">
    <source>
        <dbReference type="ARBA" id="ARBA00023040"/>
    </source>
</evidence>
<dbReference type="InterPro" id="IPR000405">
    <property type="entry name" value="Galanin_rcpt"/>
</dbReference>
<keyword evidence="7" id="KW-0472">Membrane</keyword>
<evidence type="ECO:0000313" key="14">
    <source>
        <dbReference type="EnsemblMetazoa" id="AATE010991-PA.1"/>
    </source>
</evidence>
<evidence type="ECO:0000256" key="3">
    <source>
        <dbReference type="ARBA" id="ARBA00022475"/>
    </source>
</evidence>
<proteinExistence type="inferred from homology"/>
<dbReference type="AlphaFoldDB" id="A0A182J460"/>
<dbReference type="Pfam" id="PF00001">
    <property type="entry name" value="7tm_1"/>
    <property type="match status" value="1"/>
</dbReference>
<dbReference type="GO" id="GO:0004930">
    <property type="term" value="F:G protein-coupled receptor activity"/>
    <property type="evidence" value="ECO:0007669"/>
    <property type="project" value="UniProtKB-KW"/>
</dbReference>
<evidence type="ECO:0000256" key="1">
    <source>
        <dbReference type="ARBA" id="ARBA00004651"/>
    </source>
</evidence>
<keyword evidence="6 12" id="KW-0297">G-protein coupled receptor</keyword>
<evidence type="ECO:0000256" key="11">
    <source>
        <dbReference type="ARBA" id="ARBA00023224"/>
    </source>
</evidence>
<dbReference type="PRINTS" id="PR00663">
    <property type="entry name" value="GALANINR"/>
</dbReference>
<dbReference type="PROSITE" id="PS50262">
    <property type="entry name" value="G_PROTEIN_RECEP_F1_2"/>
    <property type="match status" value="1"/>
</dbReference>
<dbReference type="GO" id="GO:0005886">
    <property type="term" value="C:plasma membrane"/>
    <property type="evidence" value="ECO:0007669"/>
    <property type="project" value="UniProtKB-SubCell"/>
</dbReference>
<comment type="similarity">
    <text evidence="2 12">Belongs to the G-protein coupled receptor 1 family.</text>
</comment>
<dbReference type="EnsemblMetazoa" id="AATE010991-RA">
    <property type="protein sequence ID" value="AATE010991-PA.1"/>
    <property type="gene ID" value="AATE010991"/>
</dbReference>
<dbReference type="PROSITE" id="PS00237">
    <property type="entry name" value="G_PROTEIN_RECEP_F1_1"/>
    <property type="match status" value="1"/>
</dbReference>
<keyword evidence="4 12" id="KW-0812">Transmembrane</keyword>
<evidence type="ECO:0000256" key="10">
    <source>
        <dbReference type="ARBA" id="ARBA00023180"/>
    </source>
</evidence>
<evidence type="ECO:0000256" key="8">
    <source>
        <dbReference type="ARBA" id="ARBA00023157"/>
    </source>
</evidence>
<dbReference type="Gene3D" id="1.20.1070.10">
    <property type="entry name" value="Rhodopsin 7-helix transmembrane proteins"/>
    <property type="match status" value="1"/>
</dbReference>
<evidence type="ECO:0000259" key="13">
    <source>
        <dbReference type="PROSITE" id="PS50262"/>
    </source>
</evidence>
<evidence type="ECO:0000256" key="5">
    <source>
        <dbReference type="ARBA" id="ARBA00022989"/>
    </source>
</evidence>
<dbReference type="PANTHER" id="PTHR45695:SF23">
    <property type="entry name" value="GALANIN-LIKE G-PROTEIN COUPLED RECEPTOR NPR-9"/>
    <property type="match status" value="1"/>
</dbReference>
<evidence type="ECO:0000256" key="2">
    <source>
        <dbReference type="ARBA" id="ARBA00010663"/>
    </source>
</evidence>
<evidence type="ECO:0000256" key="7">
    <source>
        <dbReference type="ARBA" id="ARBA00023136"/>
    </source>
</evidence>
<sequence>MAAIIVTTEPPPMDHHLPVGAEEFINMSWAERMNYTFENEAFYHATTSTIERVVSMMVPVFFGFIGLAGLLGNGLVVLVVAVNQSMRSTTNLLIINLAAADLLFVVFCVPFTAVDYVLPEWPFGDYWCKFVQYMIVVTAHASAYTLALMSLDRFLAVVHPITSMSIRTERNASIAICFTWFIILTTAIPVAISHGVLSYPRQGGEYTACLFLHNKGYSLVAFHVSTKPCPSHLLHLSSTHPL</sequence>
<evidence type="ECO:0000256" key="12">
    <source>
        <dbReference type="RuleBase" id="RU000688"/>
    </source>
</evidence>
<comment type="subcellular location">
    <subcellularLocation>
        <location evidence="1">Cell membrane</location>
        <topology evidence="1">Multi-pass membrane protein</topology>
    </subcellularLocation>
</comment>
<keyword evidence="5" id="KW-1133">Transmembrane helix</keyword>
<reference evidence="14" key="1">
    <citation type="submission" date="2022-08" db="UniProtKB">
        <authorList>
            <consortium name="EnsemblMetazoa"/>
        </authorList>
    </citation>
    <scope>IDENTIFICATION</scope>
    <source>
        <strain evidence="14">EBRO</strain>
    </source>
</reference>
<dbReference type="InterPro" id="IPR017452">
    <property type="entry name" value="GPCR_Rhodpsn_7TM"/>
</dbReference>
<dbReference type="PRINTS" id="PR00237">
    <property type="entry name" value="GPCRRHODOPSN"/>
</dbReference>
<feature type="domain" description="G-protein coupled receptors family 1 profile" evidence="13">
    <location>
        <begin position="72"/>
        <end position="242"/>
    </location>
</feature>
<keyword evidence="11 12" id="KW-0807">Transducer</keyword>
<keyword evidence="8" id="KW-1015">Disulfide bond</keyword>
<organism evidence="14">
    <name type="scientific">Anopheles atroparvus</name>
    <name type="common">European mosquito</name>
    <dbReference type="NCBI Taxonomy" id="41427"/>
    <lineage>
        <taxon>Eukaryota</taxon>
        <taxon>Metazoa</taxon>
        <taxon>Ecdysozoa</taxon>
        <taxon>Arthropoda</taxon>
        <taxon>Hexapoda</taxon>
        <taxon>Insecta</taxon>
        <taxon>Pterygota</taxon>
        <taxon>Neoptera</taxon>
        <taxon>Endopterygota</taxon>
        <taxon>Diptera</taxon>
        <taxon>Nematocera</taxon>
        <taxon>Culicoidea</taxon>
        <taxon>Culicidae</taxon>
        <taxon>Anophelinae</taxon>
        <taxon>Anopheles</taxon>
    </lineage>
</organism>
<keyword evidence="10" id="KW-0325">Glycoprotein</keyword>
<keyword evidence="3" id="KW-1003">Cell membrane</keyword>
<name>A0A182J460_ANOAO</name>
<evidence type="ECO:0000256" key="4">
    <source>
        <dbReference type="ARBA" id="ARBA00022692"/>
    </source>
</evidence>
<accession>A0A182J460</accession>
<dbReference type="SUPFAM" id="SSF81321">
    <property type="entry name" value="Family A G protein-coupled receptor-like"/>
    <property type="match status" value="1"/>
</dbReference>
<evidence type="ECO:0000256" key="9">
    <source>
        <dbReference type="ARBA" id="ARBA00023170"/>
    </source>
</evidence>